<accession>A0AAD9VB57</accession>
<name>A0AAD9VB57_ACRCE</name>
<feature type="non-terminal residue" evidence="2">
    <location>
        <position position="1"/>
    </location>
</feature>
<dbReference type="Proteomes" id="UP001249851">
    <property type="component" value="Unassembled WGS sequence"/>
</dbReference>
<reference evidence="2" key="2">
    <citation type="journal article" date="2023" name="Science">
        <title>Genomic signatures of disease resistance in endangered staghorn corals.</title>
        <authorList>
            <person name="Vollmer S.V."/>
            <person name="Selwyn J.D."/>
            <person name="Despard B.A."/>
            <person name="Roesel C.L."/>
        </authorList>
    </citation>
    <scope>NUCLEOTIDE SEQUENCE</scope>
    <source>
        <strain evidence="2">K2</strain>
    </source>
</reference>
<evidence type="ECO:0000256" key="1">
    <source>
        <dbReference type="SAM" id="MobiDB-lite"/>
    </source>
</evidence>
<keyword evidence="3" id="KW-1185">Reference proteome</keyword>
<dbReference type="AlphaFoldDB" id="A0AAD9VB57"/>
<reference evidence="2" key="1">
    <citation type="journal article" date="2023" name="G3 (Bethesda)">
        <title>Whole genome assembly and annotation of the endangered Caribbean coral Acropora cervicornis.</title>
        <authorList>
            <person name="Selwyn J.D."/>
            <person name="Vollmer S.V."/>
        </authorList>
    </citation>
    <scope>NUCLEOTIDE SEQUENCE</scope>
    <source>
        <strain evidence="2">K2</strain>
    </source>
</reference>
<feature type="region of interest" description="Disordered" evidence="1">
    <location>
        <begin position="77"/>
        <end position="117"/>
    </location>
</feature>
<organism evidence="2 3">
    <name type="scientific">Acropora cervicornis</name>
    <name type="common">Staghorn coral</name>
    <dbReference type="NCBI Taxonomy" id="6130"/>
    <lineage>
        <taxon>Eukaryota</taxon>
        <taxon>Metazoa</taxon>
        <taxon>Cnidaria</taxon>
        <taxon>Anthozoa</taxon>
        <taxon>Hexacorallia</taxon>
        <taxon>Scleractinia</taxon>
        <taxon>Astrocoeniina</taxon>
        <taxon>Acroporidae</taxon>
        <taxon>Acropora</taxon>
    </lineage>
</organism>
<feature type="compositionally biased region" description="Polar residues" evidence="1">
    <location>
        <begin position="93"/>
        <end position="108"/>
    </location>
</feature>
<comment type="caution">
    <text evidence="2">The sequence shown here is derived from an EMBL/GenBank/DDBJ whole genome shotgun (WGS) entry which is preliminary data.</text>
</comment>
<protein>
    <submittedName>
        <fullName evidence="2">Uncharacterized protein</fullName>
    </submittedName>
</protein>
<evidence type="ECO:0000313" key="3">
    <source>
        <dbReference type="Proteomes" id="UP001249851"/>
    </source>
</evidence>
<evidence type="ECO:0000313" key="2">
    <source>
        <dbReference type="EMBL" id="KAK2567961.1"/>
    </source>
</evidence>
<sequence>CHGSLPPKLTLLQSNFCTVQVKSSKLTRARRVVHPWKQLSSQPRTPITGRNRCPFLITLSNLSPEYLKYYAMSHAQNSEQKTKLGASPDETSDTGLSETSETFAQSKDTIAPAQADG</sequence>
<proteinExistence type="predicted"/>
<dbReference type="EMBL" id="JARQWQ010000013">
    <property type="protein sequence ID" value="KAK2567961.1"/>
    <property type="molecule type" value="Genomic_DNA"/>
</dbReference>
<gene>
    <name evidence="2" type="ORF">P5673_007860</name>
</gene>